<dbReference type="GO" id="GO:0005886">
    <property type="term" value="C:plasma membrane"/>
    <property type="evidence" value="ECO:0007669"/>
    <property type="project" value="TreeGrafter"/>
</dbReference>
<dbReference type="Proteomes" id="UP000030104">
    <property type="component" value="Unassembled WGS sequence"/>
</dbReference>
<evidence type="ECO:0000313" key="4">
    <source>
        <dbReference type="Proteomes" id="UP000030104"/>
    </source>
</evidence>
<organism evidence="3 4">
    <name type="scientific">Penicillium italicum</name>
    <name type="common">Blue mold</name>
    <dbReference type="NCBI Taxonomy" id="40296"/>
    <lineage>
        <taxon>Eukaryota</taxon>
        <taxon>Fungi</taxon>
        <taxon>Dikarya</taxon>
        <taxon>Ascomycota</taxon>
        <taxon>Pezizomycotina</taxon>
        <taxon>Eurotiomycetes</taxon>
        <taxon>Eurotiomycetidae</taxon>
        <taxon>Eurotiales</taxon>
        <taxon>Aspergillaceae</taxon>
        <taxon>Penicillium</taxon>
    </lineage>
</organism>
<sequence length="164" mass="18194">MEVPPIYAIALGGIFLALFLIQTRYFLAYWTESISVLLSGYLVLPDLVRRHRILGPWSRAGVLLHLSYIAVNIALVFLHTESLVDSGRRASELALINTIFPLSAAHLNFLAGLLGISWRSCRKIHRAMGWITVALLSFHIIAELQGQTLSFPLSETGNLLTVIV</sequence>
<keyword evidence="2" id="KW-1133">Transmembrane helix</keyword>
<dbReference type="GO" id="GO:0006826">
    <property type="term" value="P:iron ion transport"/>
    <property type="evidence" value="ECO:0007669"/>
    <property type="project" value="TreeGrafter"/>
</dbReference>
<dbReference type="HOGENOM" id="CLU_1619590_0_0_1"/>
<gene>
    <name evidence="3" type="ORF">PITC_058100</name>
</gene>
<feature type="transmembrane region" description="Helical" evidence="2">
    <location>
        <begin position="5"/>
        <end position="21"/>
    </location>
</feature>
<protein>
    <recommendedName>
        <fullName evidence="5">Ferric oxidoreductase domain-containing protein</fullName>
    </recommendedName>
</protein>
<keyword evidence="4" id="KW-1185">Reference proteome</keyword>
<dbReference type="InterPro" id="IPR051410">
    <property type="entry name" value="Ferric/Cupric_Reductase"/>
</dbReference>
<evidence type="ECO:0008006" key="5">
    <source>
        <dbReference type="Google" id="ProtNLM"/>
    </source>
</evidence>
<evidence type="ECO:0000313" key="3">
    <source>
        <dbReference type="EMBL" id="KGO75140.1"/>
    </source>
</evidence>
<keyword evidence="1" id="KW-0813">Transport</keyword>
<dbReference type="PANTHER" id="PTHR32361">
    <property type="entry name" value="FERRIC/CUPRIC REDUCTASE TRANSMEMBRANE COMPONENT"/>
    <property type="match status" value="1"/>
</dbReference>
<comment type="caution">
    <text evidence="3">The sequence shown here is derived from an EMBL/GenBank/DDBJ whole genome shotgun (WGS) entry which is preliminary data.</text>
</comment>
<dbReference type="PANTHER" id="PTHR32361:SF26">
    <property type="entry name" value="FAD-BINDING 8 DOMAIN-CONTAINING PROTEIN-RELATED"/>
    <property type="match status" value="1"/>
</dbReference>
<dbReference type="GO" id="GO:0006879">
    <property type="term" value="P:intracellular iron ion homeostasis"/>
    <property type="evidence" value="ECO:0007669"/>
    <property type="project" value="TreeGrafter"/>
</dbReference>
<keyword evidence="2" id="KW-0472">Membrane</keyword>
<feature type="transmembrane region" description="Helical" evidence="2">
    <location>
        <begin position="60"/>
        <end position="79"/>
    </location>
</feature>
<name>A0A0A2LES2_PENIT</name>
<dbReference type="GO" id="GO:0000293">
    <property type="term" value="F:ferric-chelate reductase activity"/>
    <property type="evidence" value="ECO:0007669"/>
    <property type="project" value="TreeGrafter"/>
</dbReference>
<dbReference type="GO" id="GO:0015677">
    <property type="term" value="P:copper ion import"/>
    <property type="evidence" value="ECO:0007669"/>
    <property type="project" value="TreeGrafter"/>
</dbReference>
<dbReference type="AlphaFoldDB" id="A0A0A2LES2"/>
<keyword evidence="2" id="KW-0812">Transmembrane</keyword>
<evidence type="ECO:0000256" key="1">
    <source>
        <dbReference type="ARBA" id="ARBA00022448"/>
    </source>
</evidence>
<reference evidence="3 4" key="1">
    <citation type="journal article" date="2015" name="Mol. Plant Microbe Interact.">
        <title>Genome, transcriptome, and functional analyses of Penicillium expansum provide new insights into secondary metabolism and pathogenicity.</title>
        <authorList>
            <person name="Ballester A.R."/>
            <person name="Marcet-Houben M."/>
            <person name="Levin E."/>
            <person name="Sela N."/>
            <person name="Selma-Lazaro C."/>
            <person name="Carmona L."/>
            <person name="Wisniewski M."/>
            <person name="Droby S."/>
            <person name="Gonzalez-Candelas L."/>
            <person name="Gabaldon T."/>
        </authorList>
    </citation>
    <scope>NUCLEOTIDE SEQUENCE [LARGE SCALE GENOMIC DNA]</scope>
    <source>
        <strain evidence="3 4">PHI-1</strain>
    </source>
</reference>
<dbReference type="OrthoDB" id="4494341at2759"/>
<dbReference type="OMA" id="WRSCRKI"/>
<dbReference type="STRING" id="40296.A0A0A2LES2"/>
<evidence type="ECO:0000256" key="2">
    <source>
        <dbReference type="SAM" id="Phobius"/>
    </source>
</evidence>
<accession>A0A0A2LES2</accession>
<dbReference type="PhylomeDB" id="A0A0A2LES2"/>
<dbReference type="EMBL" id="JQGA01000514">
    <property type="protein sequence ID" value="KGO75140.1"/>
    <property type="molecule type" value="Genomic_DNA"/>
</dbReference>
<proteinExistence type="predicted"/>
<feature type="transmembrane region" description="Helical" evidence="2">
    <location>
        <begin position="99"/>
        <end position="118"/>
    </location>
</feature>